<dbReference type="Proteomes" id="UP000001064">
    <property type="component" value="Unassembled WGS sequence"/>
</dbReference>
<name>F0ZHM4_DICPU</name>
<feature type="region of interest" description="Disordered" evidence="1">
    <location>
        <begin position="1"/>
        <end position="58"/>
    </location>
</feature>
<keyword evidence="3" id="KW-1185">Reference proteome</keyword>
<gene>
    <name evidence="2" type="ORF">DICPUDRAFT_150940</name>
</gene>
<feature type="compositionally biased region" description="Acidic residues" evidence="1">
    <location>
        <begin position="12"/>
        <end position="31"/>
    </location>
</feature>
<feature type="compositionally biased region" description="Polar residues" evidence="1">
    <location>
        <begin position="1"/>
        <end position="11"/>
    </location>
</feature>
<dbReference type="AlphaFoldDB" id="F0ZHM4"/>
<dbReference type="KEGG" id="dpp:DICPUDRAFT_150940"/>
<dbReference type="InParanoid" id="F0ZHM4"/>
<organism evidence="2 3">
    <name type="scientific">Dictyostelium purpureum</name>
    <name type="common">Slime mold</name>
    <dbReference type="NCBI Taxonomy" id="5786"/>
    <lineage>
        <taxon>Eukaryota</taxon>
        <taxon>Amoebozoa</taxon>
        <taxon>Evosea</taxon>
        <taxon>Eumycetozoa</taxon>
        <taxon>Dictyostelia</taxon>
        <taxon>Dictyosteliales</taxon>
        <taxon>Dictyosteliaceae</taxon>
        <taxon>Dictyostelium</taxon>
    </lineage>
</organism>
<evidence type="ECO:0000313" key="2">
    <source>
        <dbReference type="EMBL" id="EGC36540.1"/>
    </source>
</evidence>
<evidence type="ECO:0000313" key="3">
    <source>
        <dbReference type="Proteomes" id="UP000001064"/>
    </source>
</evidence>
<dbReference type="EMBL" id="GL871023">
    <property type="protein sequence ID" value="EGC36540.1"/>
    <property type="molecule type" value="Genomic_DNA"/>
</dbReference>
<reference evidence="3" key="1">
    <citation type="journal article" date="2011" name="Genome Biol.">
        <title>Comparative genomics of the social amoebae Dictyostelium discoideum and Dictyostelium purpureum.</title>
        <authorList>
            <consortium name="US DOE Joint Genome Institute (JGI-PGF)"/>
            <person name="Sucgang R."/>
            <person name="Kuo A."/>
            <person name="Tian X."/>
            <person name="Salerno W."/>
            <person name="Parikh A."/>
            <person name="Feasley C.L."/>
            <person name="Dalin E."/>
            <person name="Tu H."/>
            <person name="Huang E."/>
            <person name="Barry K."/>
            <person name="Lindquist E."/>
            <person name="Shapiro H."/>
            <person name="Bruce D."/>
            <person name="Schmutz J."/>
            <person name="Salamov A."/>
            <person name="Fey P."/>
            <person name="Gaudet P."/>
            <person name="Anjard C."/>
            <person name="Babu M.M."/>
            <person name="Basu S."/>
            <person name="Bushmanova Y."/>
            <person name="van der Wel H."/>
            <person name="Katoh-Kurasawa M."/>
            <person name="Dinh C."/>
            <person name="Coutinho P.M."/>
            <person name="Saito T."/>
            <person name="Elias M."/>
            <person name="Schaap P."/>
            <person name="Kay R.R."/>
            <person name="Henrissat B."/>
            <person name="Eichinger L."/>
            <person name="Rivero F."/>
            <person name="Putnam N.H."/>
            <person name="West C.M."/>
            <person name="Loomis W.F."/>
            <person name="Chisholm R.L."/>
            <person name="Shaulsky G."/>
            <person name="Strassmann J.E."/>
            <person name="Queller D.C."/>
            <person name="Kuspa A."/>
            <person name="Grigoriev I.V."/>
        </authorList>
    </citation>
    <scope>NUCLEOTIDE SEQUENCE [LARGE SCALE GENOMIC DNA]</scope>
    <source>
        <strain evidence="3">QSDP1</strain>
    </source>
</reference>
<dbReference type="VEuPathDB" id="AmoebaDB:DICPUDRAFT_150940"/>
<proteinExistence type="predicted"/>
<accession>F0ZHM4</accession>
<evidence type="ECO:0000256" key="1">
    <source>
        <dbReference type="SAM" id="MobiDB-lite"/>
    </source>
</evidence>
<feature type="compositionally biased region" description="Acidic residues" evidence="1">
    <location>
        <begin position="42"/>
        <end position="55"/>
    </location>
</feature>
<protein>
    <submittedName>
        <fullName evidence="2">Uncharacterized protein</fullName>
    </submittedName>
</protein>
<dbReference type="GeneID" id="10500420"/>
<sequence>MHENTTNQGNNENDESEDYNLNEGTAEDEVFDGGSRGIEDSTGQDEDDSTAEDGVVDGRSFEDLASLEKIYIYLWTIKVTLVLKLAPTNNLEINGL</sequence>
<dbReference type="RefSeq" id="XP_003286912.1">
    <property type="nucleotide sequence ID" value="XM_003286864.1"/>
</dbReference>